<name>A0ABX4YED5_9LEPT</name>
<proteinExistence type="predicted"/>
<dbReference type="Proteomes" id="UP000094669">
    <property type="component" value="Unassembled WGS sequence"/>
</dbReference>
<evidence type="ECO:0000313" key="2">
    <source>
        <dbReference type="Proteomes" id="UP000094669"/>
    </source>
</evidence>
<sequence length="149" mass="16754">MEERFMNFLISSGGFIRINLRIPIDLESIWKGGIKKYDGPAGYLTYLLSSYKLRRFQGSLPRLKFRKIGSVDPRKRIKVRFKDYWEAARFATQYNVSLSSFISALLEIDTDAISKSPANVSGSSLELQAKTGVIIPFPRRKGGSVAKAA</sequence>
<evidence type="ECO:0000313" key="1">
    <source>
        <dbReference type="EMBL" id="PNV73023.1"/>
    </source>
</evidence>
<dbReference type="EMBL" id="MCRM02000026">
    <property type="protein sequence ID" value="PNV73023.1"/>
    <property type="molecule type" value="Genomic_DNA"/>
</dbReference>
<organism evidence="1 2">
    <name type="scientific">Leptospira inadai serovar Lyme</name>
    <dbReference type="NCBI Taxonomy" id="293084"/>
    <lineage>
        <taxon>Bacteria</taxon>
        <taxon>Pseudomonadati</taxon>
        <taxon>Spirochaetota</taxon>
        <taxon>Spirochaetia</taxon>
        <taxon>Leptospirales</taxon>
        <taxon>Leptospiraceae</taxon>
        <taxon>Leptospira</taxon>
    </lineage>
</organism>
<protein>
    <recommendedName>
        <fullName evidence="3">PF07600 family protein</fullName>
    </recommendedName>
</protein>
<comment type="caution">
    <text evidence="1">The sequence shown here is derived from an EMBL/GenBank/DDBJ whole genome shotgun (WGS) entry which is preliminary data.</text>
</comment>
<evidence type="ECO:0008006" key="3">
    <source>
        <dbReference type="Google" id="ProtNLM"/>
    </source>
</evidence>
<gene>
    <name evidence="1" type="ORF">BES34_018190</name>
</gene>
<accession>A0ABX4YED5</accession>
<reference evidence="1" key="1">
    <citation type="submission" date="2018-01" db="EMBL/GenBank/DDBJ databases">
        <title>Genomic characterization of Leptospira inadai serogroup Lyme isolated from captured rat in Brazil and comparative analysis with human reference strain.</title>
        <authorList>
            <person name="Moreno L.Z."/>
            <person name="Loureiro A.P."/>
            <person name="Miraglia F."/>
            <person name="Kremer F.S."/>
            <person name="Eslabao M.R."/>
            <person name="Dellagostin O.A."/>
            <person name="Lilenbaum W."/>
            <person name="Moreno A.M."/>
        </authorList>
    </citation>
    <scope>NUCLEOTIDE SEQUENCE [LARGE SCALE GENOMIC DNA]</scope>
    <source>
        <strain evidence="1">M34/99</strain>
    </source>
</reference>
<keyword evidence="2" id="KW-1185">Reference proteome</keyword>